<feature type="binding site" evidence="15">
    <location>
        <position position="461"/>
    </location>
    <ligand>
        <name>Mg(2+)</name>
        <dbReference type="ChEBI" id="CHEBI:18420"/>
        <note>shared with alpha subunit</note>
    </ligand>
</feature>
<dbReference type="InterPro" id="IPR041616">
    <property type="entry name" value="PheRS_beta_core"/>
</dbReference>
<dbReference type="GO" id="GO:0016740">
    <property type="term" value="F:transferase activity"/>
    <property type="evidence" value="ECO:0007669"/>
    <property type="project" value="UniProtKB-ARBA"/>
</dbReference>
<evidence type="ECO:0000256" key="8">
    <source>
        <dbReference type="ARBA" id="ARBA00022741"/>
    </source>
</evidence>
<gene>
    <name evidence="15" type="primary">pheT</name>
    <name evidence="20" type="ORF">FC59_GL000503</name>
</gene>
<feature type="domain" description="B5" evidence="19">
    <location>
        <begin position="408"/>
        <end position="483"/>
    </location>
</feature>
<dbReference type="SUPFAM" id="SSF56037">
    <property type="entry name" value="PheT/TilS domain"/>
    <property type="match status" value="1"/>
</dbReference>
<dbReference type="OrthoDB" id="9805455at2"/>
<comment type="subcellular location">
    <subcellularLocation>
        <location evidence="1 15">Cytoplasm</location>
    </subcellularLocation>
</comment>
<proteinExistence type="inferred from homology"/>
<evidence type="ECO:0000256" key="11">
    <source>
        <dbReference type="ARBA" id="ARBA00022884"/>
    </source>
</evidence>
<evidence type="ECO:0000256" key="15">
    <source>
        <dbReference type="HAMAP-Rule" id="MF_00283"/>
    </source>
</evidence>
<comment type="catalytic activity">
    <reaction evidence="14 15">
        <text>tRNA(Phe) + L-phenylalanine + ATP = L-phenylalanyl-tRNA(Phe) + AMP + diphosphate + H(+)</text>
        <dbReference type="Rhea" id="RHEA:19413"/>
        <dbReference type="Rhea" id="RHEA-COMP:9668"/>
        <dbReference type="Rhea" id="RHEA-COMP:9699"/>
        <dbReference type="ChEBI" id="CHEBI:15378"/>
        <dbReference type="ChEBI" id="CHEBI:30616"/>
        <dbReference type="ChEBI" id="CHEBI:33019"/>
        <dbReference type="ChEBI" id="CHEBI:58095"/>
        <dbReference type="ChEBI" id="CHEBI:78442"/>
        <dbReference type="ChEBI" id="CHEBI:78531"/>
        <dbReference type="ChEBI" id="CHEBI:456215"/>
        <dbReference type="EC" id="6.1.1.20"/>
    </reaction>
</comment>
<dbReference type="Gene3D" id="2.40.50.140">
    <property type="entry name" value="Nucleic acid-binding proteins"/>
    <property type="match status" value="1"/>
</dbReference>
<evidence type="ECO:0000256" key="12">
    <source>
        <dbReference type="ARBA" id="ARBA00022917"/>
    </source>
</evidence>
<dbReference type="InterPro" id="IPR033714">
    <property type="entry name" value="tRNA_bind_bactPheRS"/>
</dbReference>
<dbReference type="eggNOG" id="COG0072">
    <property type="taxonomic scope" value="Bacteria"/>
</dbReference>
<keyword evidence="5 16" id="KW-0820">tRNA-binding</keyword>
<dbReference type="FunFam" id="3.30.70.380:FF:000001">
    <property type="entry name" value="Phenylalanine--tRNA ligase beta subunit"/>
    <property type="match status" value="1"/>
</dbReference>
<dbReference type="CDD" id="cd00769">
    <property type="entry name" value="PheRS_beta_core"/>
    <property type="match status" value="1"/>
</dbReference>
<dbReference type="GO" id="GO:0009328">
    <property type="term" value="C:phenylalanine-tRNA ligase complex"/>
    <property type="evidence" value="ECO:0007669"/>
    <property type="project" value="TreeGrafter"/>
</dbReference>
<dbReference type="GO" id="GO:0000049">
    <property type="term" value="F:tRNA binding"/>
    <property type="evidence" value="ECO:0007669"/>
    <property type="project" value="UniProtKB-UniRule"/>
</dbReference>
<dbReference type="GO" id="GO:0005524">
    <property type="term" value="F:ATP binding"/>
    <property type="evidence" value="ECO:0007669"/>
    <property type="project" value="UniProtKB-UniRule"/>
</dbReference>
<feature type="binding site" evidence="15">
    <location>
        <position position="471"/>
    </location>
    <ligand>
        <name>Mg(2+)</name>
        <dbReference type="ChEBI" id="CHEBI:18420"/>
        <note>shared with alpha subunit</note>
    </ligand>
</feature>
<dbReference type="RefSeq" id="WP_056938215.1">
    <property type="nucleotide sequence ID" value="NZ_AZFU01000017.1"/>
</dbReference>
<dbReference type="PANTHER" id="PTHR10947">
    <property type="entry name" value="PHENYLALANYL-TRNA SYNTHETASE BETA CHAIN AND LEUCINE-RICH REPEAT-CONTAINING PROTEIN 47"/>
    <property type="match status" value="1"/>
</dbReference>
<evidence type="ECO:0000256" key="1">
    <source>
        <dbReference type="ARBA" id="ARBA00004496"/>
    </source>
</evidence>
<protein>
    <recommendedName>
        <fullName evidence="15">Phenylalanine--tRNA ligase beta subunit</fullName>
        <ecNumber evidence="15">6.1.1.20</ecNumber>
    </recommendedName>
    <alternativeName>
        <fullName evidence="15">Phenylalanyl-tRNA synthetase beta subunit</fullName>
        <shortName evidence="15">PheRS</shortName>
    </alternativeName>
</protein>
<keyword evidence="9 15" id="KW-0067">ATP-binding</keyword>
<evidence type="ECO:0000256" key="16">
    <source>
        <dbReference type="PROSITE-ProRule" id="PRU00209"/>
    </source>
</evidence>
<dbReference type="FunFam" id="3.30.56.10:FF:000002">
    <property type="entry name" value="Phenylalanine--tRNA ligase beta subunit"/>
    <property type="match status" value="1"/>
</dbReference>
<dbReference type="SMART" id="SM00896">
    <property type="entry name" value="FDX-ACB"/>
    <property type="match status" value="1"/>
</dbReference>
<dbReference type="AlphaFoldDB" id="A0A0R1VTH8"/>
<dbReference type="InterPro" id="IPR009061">
    <property type="entry name" value="DNA-bd_dom_put_sf"/>
</dbReference>
<evidence type="ECO:0000256" key="9">
    <source>
        <dbReference type="ARBA" id="ARBA00022840"/>
    </source>
</evidence>
<dbReference type="InterPro" id="IPR002547">
    <property type="entry name" value="tRNA-bd_dom"/>
</dbReference>
<sequence length="804" mass="89336">MLVSYNWLQDFLNLDQEPHALAEKITRTGVEIADVKHPEEGLKKLVVGKVLDCKAVEGTHLHLTHVDVGEDEPLQIVCGAPNVDAGELVIVALHGARIAGNEKIKKGKIRGMESYGMICGLQEIGFNDSVVPEEFADGIYVFPEDADVKPGQDVYEALGMDDYILDFDITPNRADTLSMEGAAYEVGAIVDQKPKIEDVVLKEDGPDWTDSLDVKVDKKLAPKFYLRKLTGVKIQDSPLWMQRRLWNAGIRPINNVVDVTNYVMLLTGQPMHAYDAKTFANGKLEVRLANKGEKLTLLNEKEVELDPKDIVITDGEKPVMMAGVMGGLNSEITSETTDVILESAIFDPTLVRKAALRHANRTEASSRYEKGTNWDATEKAINMAALLLRNDVSATVDEGIIKAADTKREPVVVKTTISYINKVLGSEISPEDMLKIFDRLGFPVDRDGDDITVHVPNRRWDISIPADLVEEVGRIYGYDNLKSTQPLLAETHGGYSEKEEMMRRMKAIVEGQGMMEAISYSLTSPEKATRYTKDPKDIVKVQMPLNSSRSVMRQNLMTGLVDAASYNFARKQTQLALFEQGRVYDHDGGTFNEHEHLATLYSGNTLAENWQHLTQKVDFYFVKGQLTNLFTAIGIDPEKVVYKAEGIRGMHPTRTAGIYVDKQYVGMIGMIAHAVTFADKALRNAELYGYEINLDAIISMLTKGMTAVPAPKFPSIERDLSLLVDKEVTNQEVENVIKSNAGKYLTGLKVIDVYEGAHIDSGKKSLAYSLTFLNRKDTLTDKVVNDAMDKIEAGLENDLDVKVR</sequence>
<dbReference type="PATRIC" id="fig|1423767.3.peg.519"/>
<dbReference type="GO" id="GO:0140096">
    <property type="term" value="F:catalytic activity, acting on a protein"/>
    <property type="evidence" value="ECO:0007669"/>
    <property type="project" value="UniProtKB-ARBA"/>
</dbReference>
<dbReference type="InterPro" id="IPR005121">
    <property type="entry name" value="Fdx_antiC-bd"/>
</dbReference>
<feature type="domain" description="TRNA-binding" evidence="17">
    <location>
        <begin position="39"/>
        <end position="155"/>
    </location>
</feature>
<keyword evidence="11 16" id="KW-0694">RNA-binding</keyword>
<dbReference type="Gene3D" id="3.30.56.10">
    <property type="match status" value="2"/>
</dbReference>
<keyword evidence="8 15" id="KW-0547">Nucleotide-binding</keyword>
<dbReference type="GO" id="GO:0000287">
    <property type="term" value="F:magnesium ion binding"/>
    <property type="evidence" value="ECO:0007669"/>
    <property type="project" value="UniProtKB-UniRule"/>
</dbReference>
<dbReference type="InterPro" id="IPR012340">
    <property type="entry name" value="NA-bd_OB-fold"/>
</dbReference>
<dbReference type="EC" id="6.1.1.20" evidence="15"/>
<dbReference type="NCBIfam" id="NF045760">
    <property type="entry name" value="YtpR"/>
    <property type="match status" value="1"/>
</dbReference>
<dbReference type="CDD" id="cd02796">
    <property type="entry name" value="tRNA_bind_bactPheRS"/>
    <property type="match status" value="1"/>
</dbReference>
<dbReference type="EMBL" id="AZFU01000017">
    <property type="protein sequence ID" value="KRM04812.1"/>
    <property type="molecule type" value="Genomic_DNA"/>
</dbReference>
<feature type="binding site" evidence="15">
    <location>
        <position position="470"/>
    </location>
    <ligand>
        <name>Mg(2+)</name>
        <dbReference type="ChEBI" id="CHEBI:18420"/>
        <note>shared with alpha subunit</note>
    </ligand>
</feature>
<accession>A0A0R1VTH8</accession>
<keyword evidence="7 15" id="KW-0479">Metal-binding</keyword>
<dbReference type="GO" id="GO:0004826">
    <property type="term" value="F:phenylalanine-tRNA ligase activity"/>
    <property type="evidence" value="ECO:0007669"/>
    <property type="project" value="UniProtKB-UniRule"/>
</dbReference>
<dbReference type="SUPFAM" id="SSF46955">
    <property type="entry name" value="Putative DNA-binding domain"/>
    <property type="match status" value="1"/>
</dbReference>
<reference evidence="20 21" key="1">
    <citation type="journal article" date="2015" name="Genome Announc.">
        <title>Expanding the biotechnology potential of lactobacilli through comparative genomics of 213 strains and associated genera.</title>
        <authorList>
            <person name="Sun Z."/>
            <person name="Harris H.M."/>
            <person name="McCann A."/>
            <person name="Guo C."/>
            <person name="Argimon S."/>
            <person name="Zhang W."/>
            <person name="Yang X."/>
            <person name="Jeffery I.B."/>
            <person name="Cooney J.C."/>
            <person name="Kagawa T.F."/>
            <person name="Liu W."/>
            <person name="Song Y."/>
            <person name="Salvetti E."/>
            <person name="Wrobel A."/>
            <person name="Rasinkangas P."/>
            <person name="Parkhill J."/>
            <person name="Rea M.C."/>
            <person name="O'Sullivan O."/>
            <person name="Ritari J."/>
            <person name="Douillard F.P."/>
            <person name="Paul Ross R."/>
            <person name="Yang R."/>
            <person name="Briner A.E."/>
            <person name="Felis G.E."/>
            <person name="de Vos W.M."/>
            <person name="Barrangou R."/>
            <person name="Klaenhammer T.R."/>
            <person name="Caufield P.W."/>
            <person name="Cui Y."/>
            <person name="Zhang H."/>
            <person name="O'Toole P.W."/>
        </authorList>
    </citation>
    <scope>NUCLEOTIDE SEQUENCE [LARGE SCALE GENOMIC DNA]</scope>
    <source>
        <strain evidence="20 21">DSM 16761</strain>
    </source>
</reference>
<evidence type="ECO:0000256" key="14">
    <source>
        <dbReference type="ARBA" id="ARBA00049255"/>
    </source>
</evidence>
<comment type="caution">
    <text evidence="20">The sequence shown here is derived from an EMBL/GenBank/DDBJ whole genome shotgun (WGS) entry which is preliminary data.</text>
</comment>
<dbReference type="InterPro" id="IPR005147">
    <property type="entry name" value="tRNA_synthase_B5-dom"/>
</dbReference>
<comment type="cofactor">
    <cofactor evidence="15">
        <name>Mg(2+)</name>
        <dbReference type="ChEBI" id="CHEBI:18420"/>
    </cofactor>
    <text evidence="15">Binds 2 magnesium ions per tetramer.</text>
</comment>
<evidence type="ECO:0000256" key="6">
    <source>
        <dbReference type="ARBA" id="ARBA00022598"/>
    </source>
</evidence>
<dbReference type="InterPro" id="IPR020825">
    <property type="entry name" value="Phe-tRNA_synthase-like_B3/B4"/>
</dbReference>
<dbReference type="Pfam" id="PF03483">
    <property type="entry name" value="B3_4"/>
    <property type="match status" value="1"/>
</dbReference>
<dbReference type="SUPFAM" id="SSF55681">
    <property type="entry name" value="Class II aaRS and biotin synthetases"/>
    <property type="match status" value="1"/>
</dbReference>
<evidence type="ECO:0000259" key="17">
    <source>
        <dbReference type="PROSITE" id="PS50886"/>
    </source>
</evidence>
<evidence type="ECO:0000313" key="20">
    <source>
        <dbReference type="EMBL" id="KRM04812.1"/>
    </source>
</evidence>
<keyword evidence="10 15" id="KW-0460">Magnesium</keyword>
<dbReference type="PROSITE" id="PS51447">
    <property type="entry name" value="FDX_ACB"/>
    <property type="match status" value="1"/>
</dbReference>
<dbReference type="Pfam" id="PF03484">
    <property type="entry name" value="B5"/>
    <property type="match status" value="1"/>
</dbReference>
<comment type="similarity">
    <text evidence="2 15">Belongs to the phenylalanyl-tRNA synthetase beta subunit family. Type 1 subfamily.</text>
</comment>
<dbReference type="InterPro" id="IPR045864">
    <property type="entry name" value="aa-tRNA-synth_II/BPL/LPL"/>
</dbReference>
<feature type="domain" description="FDX-ACB" evidence="18">
    <location>
        <begin position="711"/>
        <end position="804"/>
    </location>
</feature>
<evidence type="ECO:0000256" key="13">
    <source>
        <dbReference type="ARBA" id="ARBA00023146"/>
    </source>
</evidence>
<keyword evidence="13 15" id="KW-0030">Aminoacyl-tRNA synthetase</keyword>
<organism evidence="20 21">
    <name type="scientific">Lactobacillus kitasatonis DSM 16761 = JCM 1039</name>
    <dbReference type="NCBI Taxonomy" id="1423767"/>
    <lineage>
        <taxon>Bacteria</taxon>
        <taxon>Bacillati</taxon>
        <taxon>Bacillota</taxon>
        <taxon>Bacilli</taxon>
        <taxon>Lactobacillales</taxon>
        <taxon>Lactobacillaceae</taxon>
        <taxon>Lactobacillus</taxon>
    </lineage>
</organism>
<evidence type="ECO:0000256" key="2">
    <source>
        <dbReference type="ARBA" id="ARBA00008653"/>
    </source>
</evidence>
<dbReference type="GO" id="GO:0006432">
    <property type="term" value="P:phenylalanyl-tRNA aminoacylation"/>
    <property type="evidence" value="ECO:0007669"/>
    <property type="project" value="UniProtKB-UniRule"/>
</dbReference>
<keyword evidence="12 15" id="KW-0648">Protein biosynthesis</keyword>
<dbReference type="SUPFAM" id="SSF54991">
    <property type="entry name" value="Anticodon-binding domain of PheRS"/>
    <property type="match status" value="1"/>
</dbReference>
<dbReference type="InterPro" id="IPR004532">
    <property type="entry name" value="Phe-tRNA-ligase_IIc_bsu_bact"/>
</dbReference>
<dbReference type="PROSITE" id="PS51483">
    <property type="entry name" value="B5"/>
    <property type="match status" value="1"/>
</dbReference>
<evidence type="ECO:0000256" key="10">
    <source>
        <dbReference type="ARBA" id="ARBA00022842"/>
    </source>
</evidence>
<dbReference type="SMART" id="SM00874">
    <property type="entry name" value="B5"/>
    <property type="match status" value="1"/>
</dbReference>
<evidence type="ECO:0000313" key="21">
    <source>
        <dbReference type="Proteomes" id="UP000051307"/>
    </source>
</evidence>
<name>A0A0R1VTH8_9LACO</name>
<dbReference type="InterPro" id="IPR036690">
    <property type="entry name" value="Fdx_antiC-bd_sf"/>
</dbReference>
<dbReference type="Proteomes" id="UP000051307">
    <property type="component" value="Unassembled WGS sequence"/>
</dbReference>
<evidence type="ECO:0000259" key="18">
    <source>
        <dbReference type="PROSITE" id="PS51447"/>
    </source>
</evidence>
<dbReference type="Pfam" id="PF03147">
    <property type="entry name" value="FDX-ACB"/>
    <property type="match status" value="1"/>
</dbReference>
<dbReference type="Gene3D" id="3.30.70.380">
    <property type="entry name" value="Ferrodoxin-fold anticodon-binding domain"/>
    <property type="match status" value="1"/>
</dbReference>
<dbReference type="eggNOG" id="COG0073">
    <property type="taxonomic scope" value="Bacteria"/>
</dbReference>
<dbReference type="SMART" id="SM00873">
    <property type="entry name" value="B3_4"/>
    <property type="match status" value="1"/>
</dbReference>
<comment type="subunit">
    <text evidence="3 15">Tetramer of two alpha and two beta subunits.</text>
</comment>
<dbReference type="HAMAP" id="MF_00283">
    <property type="entry name" value="Phe_tRNA_synth_beta1"/>
    <property type="match status" value="1"/>
</dbReference>
<evidence type="ECO:0000259" key="19">
    <source>
        <dbReference type="PROSITE" id="PS51483"/>
    </source>
</evidence>
<dbReference type="Pfam" id="PF17759">
    <property type="entry name" value="tRNA_synthFbeta"/>
    <property type="match status" value="1"/>
</dbReference>
<keyword evidence="4 15" id="KW-0963">Cytoplasm</keyword>
<evidence type="ECO:0000256" key="5">
    <source>
        <dbReference type="ARBA" id="ARBA00022555"/>
    </source>
</evidence>
<dbReference type="Gene3D" id="3.30.930.10">
    <property type="entry name" value="Bira Bifunctional Protein, Domain 2"/>
    <property type="match status" value="1"/>
</dbReference>
<dbReference type="NCBIfam" id="TIGR00472">
    <property type="entry name" value="pheT_bact"/>
    <property type="match status" value="1"/>
</dbReference>
<dbReference type="Pfam" id="PF01588">
    <property type="entry name" value="tRNA_bind"/>
    <property type="match status" value="1"/>
</dbReference>
<dbReference type="PANTHER" id="PTHR10947:SF0">
    <property type="entry name" value="PHENYLALANINE--TRNA LIGASE BETA SUBUNIT"/>
    <property type="match status" value="1"/>
</dbReference>
<keyword evidence="6 15" id="KW-0436">Ligase</keyword>
<dbReference type="PROSITE" id="PS50886">
    <property type="entry name" value="TRBD"/>
    <property type="match status" value="1"/>
</dbReference>
<dbReference type="InterPro" id="IPR045060">
    <property type="entry name" value="Phe-tRNA-ligase_IIc_bsu"/>
</dbReference>
<evidence type="ECO:0000256" key="4">
    <source>
        <dbReference type="ARBA" id="ARBA00022490"/>
    </source>
</evidence>
<evidence type="ECO:0000256" key="3">
    <source>
        <dbReference type="ARBA" id="ARBA00011209"/>
    </source>
</evidence>
<feature type="binding site" evidence="15">
    <location>
        <position position="467"/>
    </location>
    <ligand>
        <name>Mg(2+)</name>
        <dbReference type="ChEBI" id="CHEBI:18420"/>
        <note>shared with alpha subunit</note>
    </ligand>
</feature>
<dbReference type="FunFam" id="2.40.50.140:FF:000045">
    <property type="entry name" value="Phenylalanine--tRNA ligase beta subunit"/>
    <property type="match status" value="1"/>
</dbReference>
<evidence type="ECO:0000256" key="7">
    <source>
        <dbReference type="ARBA" id="ARBA00022723"/>
    </source>
</evidence>
<dbReference type="SUPFAM" id="SSF50249">
    <property type="entry name" value="Nucleic acid-binding proteins"/>
    <property type="match status" value="1"/>
</dbReference>
<dbReference type="InterPro" id="IPR005146">
    <property type="entry name" value="B3/B4_tRNA-bd"/>
</dbReference>
<dbReference type="Gene3D" id="3.50.40.10">
    <property type="entry name" value="Phenylalanyl-trna Synthetase, Chain B, domain 3"/>
    <property type="match status" value="1"/>
</dbReference>